<dbReference type="EMBL" id="BSXV01000337">
    <property type="protein sequence ID" value="GME88668.1"/>
    <property type="molecule type" value="Genomic_DNA"/>
</dbReference>
<organism evidence="1 2">
    <name type="scientific">Candida boidinii</name>
    <name type="common">Yeast</name>
    <dbReference type="NCBI Taxonomy" id="5477"/>
    <lineage>
        <taxon>Eukaryota</taxon>
        <taxon>Fungi</taxon>
        <taxon>Dikarya</taxon>
        <taxon>Ascomycota</taxon>
        <taxon>Saccharomycotina</taxon>
        <taxon>Pichiomycetes</taxon>
        <taxon>Pichiales</taxon>
        <taxon>Pichiaceae</taxon>
        <taxon>Ogataea</taxon>
        <taxon>Ogataea/Candida clade</taxon>
    </lineage>
</organism>
<name>A0ACB5TH59_CANBO</name>
<dbReference type="Proteomes" id="UP001165101">
    <property type="component" value="Unassembled WGS sequence"/>
</dbReference>
<keyword evidence="2" id="KW-1185">Reference proteome</keyword>
<comment type="caution">
    <text evidence="1">The sequence shown here is derived from an EMBL/GenBank/DDBJ whole genome shotgun (WGS) entry which is preliminary data.</text>
</comment>
<protein>
    <submittedName>
        <fullName evidence="1">Unnamed protein product</fullName>
    </submittedName>
</protein>
<gene>
    <name evidence="1" type="ORF">Cboi01_000102200</name>
</gene>
<evidence type="ECO:0000313" key="2">
    <source>
        <dbReference type="Proteomes" id="UP001165101"/>
    </source>
</evidence>
<accession>A0ACB5TH59</accession>
<evidence type="ECO:0000313" key="1">
    <source>
        <dbReference type="EMBL" id="GME88668.1"/>
    </source>
</evidence>
<reference evidence="1" key="1">
    <citation type="submission" date="2023-04" db="EMBL/GenBank/DDBJ databases">
        <title>Candida boidinii NBRC 1967.</title>
        <authorList>
            <person name="Ichikawa N."/>
            <person name="Sato H."/>
            <person name="Tonouchi N."/>
        </authorList>
    </citation>
    <scope>NUCLEOTIDE SEQUENCE</scope>
    <source>
        <strain evidence="1">NBRC 1967</strain>
    </source>
</reference>
<sequence length="559" mass="62965">MDGGYNGYRIGDSIELDEDLNQSHFSQSASTNKKNYDKFEENDFEIDDIEGDDSMEHYNENIHLNVNNSNREINYENQDDNDDDEEDEFKRNDDIPFIKSSGILGTEYRVIHWQGNQIIEETDDVTKSWKLRFQLLNAFISFSVLGLTDQTLGSVMHYIMEEYKVDRAQVSALFLVQAFGYIGSSFTMNFLSSRMGIYGTYTTSLVAGIIFCVLFFLKPPFVLLVINALLSGVCAGLQDSSLNLFVGNLKYSNQILGLMHACYGLGCFISPVLATYLIHKGLKWNQYYLLICCVLIVSLGMSVVLFKNETNHKFKYSEAKNSTHDETDGGLISNDGSANEELTTFKCISNKYIQFFAFVLFVYIGSEFALGSWIYNYYITIKSKSDTVASYITSTYWLFMTAGRVVLAFVTGRFFEDREYKAIVLYCIGVSIGCLGFTIFHEFFILQIISVSFVGFCVGPIFATTIIIAIKTLPKKYSNMGVGIIAGIGGSGAAVIPSMIGWISENTGGGKGHGLIYYPFAIFVSFSFATISWTLFYVFNNKRLSMQYNKKYQSLSNEI</sequence>
<proteinExistence type="predicted"/>